<dbReference type="SUPFAM" id="SSF52833">
    <property type="entry name" value="Thioredoxin-like"/>
    <property type="match status" value="1"/>
</dbReference>
<evidence type="ECO:0000313" key="1">
    <source>
        <dbReference type="EMBL" id="KDR28505.1"/>
    </source>
</evidence>
<dbReference type="RefSeq" id="WP_033537010.1">
    <property type="nucleotide sequence ID" value="NZ_JFHD01000018.1"/>
</dbReference>
<protein>
    <recommendedName>
        <fullName evidence="3">Protein-disulfide reductase</fullName>
    </recommendedName>
</protein>
<gene>
    <name evidence="1" type="ORF">BG60_10865</name>
</gene>
<organism evidence="1 2">
    <name type="scientific">Caballeronia zhejiangensis</name>
    <dbReference type="NCBI Taxonomy" id="871203"/>
    <lineage>
        <taxon>Bacteria</taxon>
        <taxon>Pseudomonadati</taxon>
        <taxon>Pseudomonadota</taxon>
        <taxon>Betaproteobacteria</taxon>
        <taxon>Burkholderiales</taxon>
        <taxon>Burkholderiaceae</taxon>
        <taxon>Caballeronia</taxon>
    </lineage>
</organism>
<proteinExistence type="predicted"/>
<dbReference type="InterPro" id="IPR036249">
    <property type="entry name" value="Thioredoxin-like_sf"/>
</dbReference>
<sequence>MRLDVTKNTSEDFAMLRRFGLFGPPALIFYDSNGRQERDAQLVGFVGADAFLAHLKKWGQ</sequence>
<evidence type="ECO:0008006" key="3">
    <source>
        <dbReference type="Google" id="ProtNLM"/>
    </source>
</evidence>
<dbReference type="EMBL" id="JFHD01000018">
    <property type="protein sequence ID" value="KDR28505.1"/>
    <property type="molecule type" value="Genomic_DNA"/>
</dbReference>
<name>A0A656QHF3_9BURK</name>
<dbReference type="AlphaFoldDB" id="A0A656QHF3"/>
<comment type="caution">
    <text evidence="1">The sequence shown here is derived from an EMBL/GenBank/DDBJ whole genome shotgun (WGS) entry which is preliminary data.</text>
</comment>
<evidence type="ECO:0000313" key="2">
    <source>
        <dbReference type="Proteomes" id="UP000027451"/>
    </source>
</evidence>
<accession>A0A656QHF3</accession>
<reference evidence="1 2" key="1">
    <citation type="submission" date="2014-03" db="EMBL/GenBank/DDBJ databases">
        <title>Draft Genome Sequences of Four Burkholderia Strains.</title>
        <authorList>
            <person name="Liu X.Y."/>
            <person name="Li C.X."/>
            <person name="Xu J.H."/>
        </authorList>
    </citation>
    <scope>NUCLEOTIDE SEQUENCE [LARGE SCALE GENOMIC DNA]</scope>
    <source>
        <strain evidence="1 2">OP-1</strain>
    </source>
</reference>
<dbReference type="Gene3D" id="3.40.30.10">
    <property type="entry name" value="Glutaredoxin"/>
    <property type="match status" value="1"/>
</dbReference>
<keyword evidence="2" id="KW-1185">Reference proteome</keyword>
<dbReference type="Proteomes" id="UP000027451">
    <property type="component" value="Unassembled WGS sequence"/>
</dbReference>